<dbReference type="Gene3D" id="3.60.21.10">
    <property type="match status" value="1"/>
</dbReference>
<protein>
    <recommendedName>
        <fullName evidence="9">Metallophosphoesterase</fullName>
    </recommendedName>
</protein>
<sequence>MTKKQLFVVLISLVGLGSLFVILSDRFTDSPMAQVEVDPSLALVNQKDKIWVISDTHYLSDTLHDDGEKFEFIKKTAAGKDLDFPRERLEALIWQVQQERPKVLIVSGDLTLNGEYQSAKELADYFKEIEALGTAVYVIPGNHDIADGWAQSYQGKEVQRVKQILPGDFAELFAEMGYEEAISRDKDSLSYAVKPFEDLLLVMIDTNKYINDVSHSNPTTSGKLGPKTSDWLETVFTKASQEGLKVIPVMHHNLIHHNGKINQGFTIDKSEEVQEFFGNHGVEVVLTGHIHAQDIASIDYQGRKIYDIATGSFASLSNSIGELKLANNQLMYQRQPLKLTDWARETNQKDVRLLNYDNYSQELFRLDGEGMAHRQIYEENWYEEESAQVVAEFVGRMNNRYFDGFDYIAEESQLAAIKKEAGYQLLSQQPESFLFQYIETILADWDTNDVAVKLPLNPLTRKN</sequence>
<proteinExistence type="inferred from homology"/>
<dbReference type="SUPFAM" id="SSF56300">
    <property type="entry name" value="Metallo-dependent phosphatases"/>
    <property type="match status" value="1"/>
</dbReference>
<dbReference type="InterPro" id="IPR012365">
    <property type="entry name" value="Pesteras_lmo2642"/>
</dbReference>
<evidence type="ECO:0000256" key="2">
    <source>
        <dbReference type="ARBA" id="ARBA00022801"/>
    </source>
</evidence>
<dbReference type="EMBL" id="NGJU01000007">
    <property type="protein sequence ID" value="RST96530.1"/>
    <property type="molecule type" value="Genomic_DNA"/>
</dbReference>
<dbReference type="Pfam" id="PF17839">
    <property type="entry name" value="CNP_C_terminal"/>
    <property type="match status" value="1"/>
</dbReference>
<evidence type="ECO:0000256" key="1">
    <source>
        <dbReference type="ARBA" id="ARBA00022723"/>
    </source>
</evidence>
<dbReference type="InterPro" id="IPR050884">
    <property type="entry name" value="CNP_phosphodiesterase-III"/>
</dbReference>
<name>A0A429ZS18_9ENTE</name>
<evidence type="ECO:0000259" key="6">
    <source>
        <dbReference type="Pfam" id="PF17839"/>
    </source>
</evidence>
<dbReference type="Pfam" id="PF00149">
    <property type="entry name" value="Metallophos"/>
    <property type="match status" value="1"/>
</dbReference>
<evidence type="ECO:0000256" key="4">
    <source>
        <dbReference type="ARBA" id="ARBA00025742"/>
    </source>
</evidence>
<comment type="caution">
    <text evidence="7">The sequence shown here is derived from an EMBL/GenBank/DDBJ whole genome shotgun (WGS) entry which is preliminary data.</text>
</comment>
<gene>
    <name evidence="7" type="ORF">CBF35_06355</name>
</gene>
<dbReference type="OrthoDB" id="2036332at2"/>
<dbReference type="GO" id="GO:0046872">
    <property type="term" value="F:metal ion binding"/>
    <property type="evidence" value="ECO:0007669"/>
    <property type="project" value="UniProtKB-KW"/>
</dbReference>
<reference evidence="7 8" key="1">
    <citation type="submission" date="2017-05" db="EMBL/GenBank/DDBJ databases">
        <title>Vagococcus spp. assemblies.</title>
        <authorList>
            <person name="Gulvik C.A."/>
        </authorList>
    </citation>
    <scope>NUCLEOTIDE SEQUENCE [LARGE SCALE GENOMIC DNA]</scope>
    <source>
        <strain evidence="7 8">NCFB 2777</strain>
    </source>
</reference>
<feature type="domain" description="Cyclic nucleotide phosphodiesterase C-terminal" evidence="6">
    <location>
        <begin position="340"/>
        <end position="448"/>
    </location>
</feature>
<evidence type="ECO:0000259" key="5">
    <source>
        <dbReference type="Pfam" id="PF00149"/>
    </source>
</evidence>
<dbReference type="GO" id="GO:0016787">
    <property type="term" value="F:hydrolase activity"/>
    <property type="evidence" value="ECO:0007669"/>
    <property type="project" value="UniProtKB-KW"/>
</dbReference>
<keyword evidence="8" id="KW-1185">Reference proteome</keyword>
<evidence type="ECO:0000256" key="3">
    <source>
        <dbReference type="ARBA" id="ARBA00023004"/>
    </source>
</evidence>
<dbReference type="Proteomes" id="UP000287239">
    <property type="component" value="Unassembled WGS sequence"/>
</dbReference>
<comment type="similarity">
    <text evidence="4">Belongs to the cyclic nucleotide phosphodiesterase class-III family.</text>
</comment>
<dbReference type="PIRSF" id="PIRSF034890">
    <property type="entry name" value="Pesteras_lmo2642"/>
    <property type="match status" value="1"/>
</dbReference>
<evidence type="ECO:0008006" key="9">
    <source>
        <dbReference type="Google" id="ProtNLM"/>
    </source>
</evidence>
<evidence type="ECO:0000313" key="7">
    <source>
        <dbReference type="EMBL" id="RST96530.1"/>
    </source>
</evidence>
<dbReference type="InterPro" id="IPR004843">
    <property type="entry name" value="Calcineurin-like_PHP"/>
</dbReference>
<organism evidence="7 8">
    <name type="scientific">Vagococcus salmoninarum</name>
    <dbReference type="NCBI Taxonomy" id="2739"/>
    <lineage>
        <taxon>Bacteria</taxon>
        <taxon>Bacillati</taxon>
        <taxon>Bacillota</taxon>
        <taxon>Bacilli</taxon>
        <taxon>Lactobacillales</taxon>
        <taxon>Enterococcaceae</taxon>
        <taxon>Vagococcus</taxon>
    </lineage>
</organism>
<dbReference type="RefSeq" id="WP_126779235.1">
    <property type="nucleotide sequence ID" value="NZ_NGJU01000007.1"/>
</dbReference>
<keyword evidence="2" id="KW-0378">Hydrolase</keyword>
<evidence type="ECO:0000313" key="8">
    <source>
        <dbReference type="Proteomes" id="UP000287239"/>
    </source>
</evidence>
<dbReference type="InterPro" id="IPR040869">
    <property type="entry name" value="CNP_C"/>
</dbReference>
<dbReference type="PANTHER" id="PTHR42988">
    <property type="entry name" value="PHOSPHOHYDROLASE"/>
    <property type="match status" value="1"/>
</dbReference>
<dbReference type="GeneID" id="98567985"/>
<keyword evidence="1" id="KW-0479">Metal-binding</keyword>
<keyword evidence="3" id="KW-0408">Iron</keyword>
<dbReference type="PANTHER" id="PTHR42988:SF2">
    <property type="entry name" value="CYCLIC NUCLEOTIDE PHOSPHODIESTERASE CBUA0032-RELATED"/>
    <property type="match status" value="1"/>
</dbReference>
<dbReference type="AlphaFoldDB" id="A0A429ZS18"/>
<feature type="domain" description="Calcineurin-like phosphoesterase" evidence="5">
    <location>
        <begin position="49"/>
        <end position="292"/>
    </location>
</feature>
<accession>A0A429ZS18</accession>
<dbReference type="InterPro" id="IPR029052">
    <property type="entry name" value="Metallo-depent_PP-like"/>
</dbReference>
<dbReference type="Gene3D" id="1.10.246.180">
    <property type="match status" value="1"/>
</dbReference>